<dbReference type="RefSeq" id="WP_092686655.1">
    <property type="nucleotide sequence ID" value="NZ_FNPK01000001.1"/>
</dbReference>
<dbReference type="SUPFAM" id="SSF51735">
    <property type="entry name" value="NAD(P)-binding Rossmann-fold domains"/>
    <property type="match status" value="1"/>
</dbReference>
<evidence type="ECO:0000313" key="5">
    <source>
        <dbReference type="Proteomes" id="UP000199035"/>
    </source>
</evidence>
<dbReference type="PRINTS" id="PR00080">
    <property type="entry name" value="SDRFAMILY"/>
</dbReference>
<gene>
    <name evidence="4" type="ORF">SAMN05421643_10198</name>
</gene>
<dbReference type="PANTHER" id="PTHR43669:SF3">
    <property type="entry name" value="ALCOHOL DEHYDROGENASE, PUTATIVE (AFU_ORTHOLOGUE AFUA_3G03445)-RELATED"/>
    <property type="match status" value="1"/>
</dbReference>
<proteinExistence type="inferred from homology"/>
<evidence type="ECO:0000313" key="4">
    <source>
        <dbReference type="EMBL" id="SDX90682.1"/>
    </source>
</evidence>
<evidence type="ECO:0000256" key="3">
    <source>
        <dbReference type="RuleBase" id="RU000363"/>
    </source>
</evidence>
<dbReference type="Pfam" id="PF00106">
    <property type="entry name" value="adh_short"/>
    <property type="match status" value="1"/>
</dbReference>
<accession>A0A1H3FI02</accession>
<organism evidence="4 5">
    <name type="scientific">Acinetobacter kyonggiensis</name>
    <dbReference type="NCBI Taxonomy" id="595670"/>
    <lineage>
        <taxon>Bacteria</taxon>
        <taxon>Pseudomonadati</taxon>
        <taxon>Pseudomonadota</taxon>
        <taxon>Gammaproteobacteria</taxon>
        <taxon>Moraxellales</taxon>
        <taxon>Moraxellaceae</taxon>
        <taxon>Acinetobacter</taxon>
    </lineage>
</organism>
<comment type="similarity">
    <text evidence="1 3">Belongs to the short-chain dehydrogenases/reductases (SDR) family.</text>
</comment>
<dbReference type="GO" id="GO:0016491">
    <property type="term" value="F:oxidoreductase activity"/>
    <property type="evidence" value="ECO:0007669"/>
    <property type="project" value="UniProtKB-KW"/>
</dbReference>
<sequence length="257" mass="28123">MHSIFISGAAQGIGAAIATLFYQHGYKVGIYDINAVQAQKLAQQWGPQAKAGLLDVSNYSQWQQALSEFQAWAGEINVLVNNAGILYSGAFEQTDIAAHHRTIDINVKGVLNGCHAALPFLKQASFARIINLSSASAIYGQADLVSYSASKFAVRGITEGLDIEWQKYGIRVLDVMPLFVQTTMVKDMDAGSIQNMGVHLSAHDVAEQIYQLVQRQDTIFTPTHQPVGLKSKLLFTLSGMSPQFVNRIGNRILAKRK</sequence>
<dbReference type="PRINTS" id="PR00081">
    <property type="entry name" value="GDHRDH"/>
</dbReference>
<dbReference type="AlphaFoldDB" id="A0A1H3FI02"/>
<reference evidence="5" key="1">
    <citation type="submission" date="2016-10" db="EMBL/GenBank/DDBJ databases">
        <authorList>
            <person name="Varghese N."/>
            <person name="Submissions S."/>
        </authorList>
    </citation>
    <scope>NUCLEOTIDE SEQUENCE [LARGE SCALE GENOMIC DNA]</scope>
    <source>
        <strain evidence="5">ANC 5109</strain>
    </source>
</reference>
<protein>
    <submittedName>
        <fullName evidence="4">NADP-dependent 3-hydroxy acid dehydrogenase YdfG</fullName>
    </submittedName>
</protein>
<dbReference type="InterPro" id="IPR002347">
    <property type="entry name" value="SDR_fam"/>
</dbReference>
<keyword evidence="5" id="KW-1185">Reference proteome</keyword>
<dbReference type="EMBL" id="FNPK01000001">
    <property type="protein sequence ID" value="SDX90682.1"/>
    <property type="molecule type" value="Genomic_DNA"/>
</dbReference>
<dbReference type="NCBIfam" id="NF006123">
    <property type="entry name" value="PRK08267.1"/>
    <property type="match status" value="1"/>
</dbReference>
<keyword evidence="2" id="KW-0560">Oxidoreductase</keyword>
<evidence type="ECO:0000256" key="2">
    <source>
        <dbReference type="ARBA" id="ARBA00023002"/>
    </source>
</evidence>
<dbReference type="InterPro" id="IPR036291">
    <property type="entry name" value="NAD(P)-bd_dom_sf"/>
</dbReference>
<dbReference type="STRING" id="595670.SAMN05421643_10198"/>
<dbReference type="Proteomes" id="UP000199035">
    <property type="component" value="Unassembled WGS sequence"/>
</dbReference>
<dbReference type="Gene3D" id="3.40.50.720">
    <property type="entry name" value="NAD(P)-binding Rossmann-like Domain"/>
    <property type="match status" value="1"/>
</dbReference>
<name>A0A1H3FI02_9GAMM</name>
<dbReference type="PANTHER" id="PTHR43669">
    <property type="entry name" value="5-KETO-D-GLUCONATE 5-REDUCTASE"/>
    <property type="match status" value="1"/>
</dbReference>
<evidence type="ECO:0000256" key="1">
    <source>
        <dbReference type="ARBA" id="ARBA00006484"/>
    </source>
</evidence>